<comment type="caution">
    <text evidence="1">The sequence shown here is derived from an EMBL/GenBank/DDBJ whole genome shotgun (WGS) entry which is preliminary data.</text>
</comment>
<dbReference type="OrthoDB" id="445308at2759"/>
<evidence type="ECO:0000313" key="1">
    <source>
        <dbReference type="EMBL" id="CAE7695791.1"/>
    </source>
</evidence>
<reference evidence="1" key="1">
    <citation type="submission" date="2021-02" db="EMBL/GenBank/DDBJ databases">
        <authorList>
            <person name="Dougan E. K."/>
            <person name="Rhodes N."/>
            <person name="Thang M."/>
            <person name="Chan C."/>
        </authorList>
    </citation>
    <scope>NUCLEOTIDE SEQUENCE</scope>
</reference>
<organism evidence="1 2">
    <name type="scientific">Symbiodinium pilosum</name>
    <name type="common">Dinoflagellate</name>
    <dbReference type="NCBI Taxonomy" id="2952"/>
    <lineage>
        <taxon>Eukaryota</taxon>
        <taxon>Sar</taxon>
        <taxon>Alveolata</taxon>
        <taxon>Dinophyceae</taxon>
        <taxon>Suessiales</taxon>
        <taxon>Symbiodiniaceae</taxon>
        <taxon>Symbiodinium</taxon>
    </lineage>
</organism>
<keyword evidence="2" id="KW-1185">Reference proteome</keyword>
<proteinExistence type="predicted"/>
<name>A0A812WT24_SYMPI</name>
<protein>
    <submittedName>
        <fullName evidence="1">Uncharacterized protein</fullName>
    </submittedName>
</protein>
<gene>
    <name evidence="1" type="ORF">SPIL2461_LOCUS19519</name>
</gene>
<sequence length="94" mass="10884">AALEKKNARLEQEALKRQAEEEVYALQLQKERCFKARGDLMKEIDLAHEQEALVYLQEIRADPDMLVFRDRYGSTLLHEACSRGMKQLALAVLH</sequence>
<evidence type="ECO:0000313" key="2">
    <source>
        <dbReference type="Proteomes" id="UP000649617"/>
    </source>
</evidence>
<feature type="non-terminal residue" evidence="1">
    <location>
        <position position="94"/>
    </location>
</feature>
<feature type="non-terminal residue" evidence="1">
    <location>
        <position position="1"/>
    </location>
</feature>
<accession>A0A812WT24</accession>
<dbReference type="EMBL" id="CAJNIZ010044623">
    <property type="protein sequence ID" value="CAE7695791.1"/>
    <property type="molecule type" value="Genomic_DNA"/>
</dbReference>
<dbReference type="AlphaFoldDB" id="A0A812WT24"/>
<dbReference type="Proteomes" id="UP000649617">
    <property type="component" value="Unassembled WGS sequence"/>
</dbReference>